<evidence type="ECO:0000256" key="2">
    <source>
        <dbReference type="ARBA" id="ARBA00022679"/>
    </source>
</evidence>
<dbReference type="GO" id="GO:0016757">
    <property type="term" value="F:glycosyltransferase activity"/>
    <property type="evidence" value="ECO:0007669"/>
    <property type="project" value="UniProtKB-KW"/>
</dbReference>
<keyword evidence="3" id="KW-1133">Transmembrane helix</keyword>
<keyword evidence="2 5" id="KW-0808">Transferase</keyword>
<evidence type="ECO:0000313" key="6">
    <source>
        <dbReference type="Proteomes" id="UP000593766"/>
    </source>
</evidence>
<feature type="transmembrane region" description="Helical" evidence="3">
    <location>
        <begin position="320"/>
        <end position="338"/>
    </location>
</feature>
<dbReference type="SUPFAM" id="SSF53448">
    <property type="entry name" value="Nucleotide-diphospho-sugar transferases"/>
    <property type="match status" value="1"/>
</dbReference>
<dbReference type="GeneID" id="59453976"/>
<evidence type="ECO:0000259" key="4">
    <source>
        <dbReference type="Pfam" id="PF00535"/>
    </source>
</evidence>
<evidence type="ECO:0000256" key="3">
    <source>
        <dbReference type="SAM" id="Phobius"/>
    </source>
</evidence>
<dbReference type="RefSeq" id="WP_193436367.1">
    <property type="nucleotide sequence ID" value="NZ_CP063144.1"/>
</dbReference>
<dbReference type="CDD" id="cd06439">
    <property type="entry name" value="CESA_like_1"/>
    <property type="match status" value="1"/>
</dbReference>
<dbReference type="AlphaFoldDB" id="A0A7M1UQP8"/>
<keyword evidence="6" id="KW-1185">Reference proteome</keyword>
<dbReference type="Gene3D" id="3.90.550.10">
    <property type="entry name" value="Spore Coat Polysaccharide Biosynthesis Protein SpsA, Chain A"/>
    <property type="match status" value="1"/>
</dbReference>
<accession>A0A7M1UQP8</accession>
<reference evidence="5 6" key="1">
    <citation type="submission" date="2020-10" db="EMBL/GenBank/DDBJ databases">
        <title>Complete genome sequence of Thermosphaera aggregans strain 3507.</title>
        <authorList>
            <person name="Zayulina K.S."/>
            <person name="Elcheninov A.G."/>
            <person name="Toshchakov S.V."/>
            <person name="Kublanov I.V."/>
            <person name="Kochetkova T.V."/>
        </authorList>
    </citation>
    <scope>NUCLEOTIDE SEQUENCE [LARGE SCALE GENOMIC DNA]</scope>
    <source>
        <strain evidence="5 6">3507</strain>
    </source>
</reference>
<protein>
    <submittedName>
        <fullName evidence="5">Glycosyltransferase family 2 protein</fullName>
    </submittedName>
</protein>
<dbReference type="KEGG" id="tcs:IMZ38_01120"/>
<keyword evidence="1" id="KW-0328">Glycosyltransferase</keyword>
<dbReference type="EMBL" id="CP063144">
    <property type="protein sequence ID" value="QOR94570.1"/>
    <property type="molecule type" value="Genomic_DNA"/>
</dbReference>
<dbReference type="PANTHER" id="PTHR43630:SF1">
    <property type="entry name" value="POLY-BETA-1,6-N-ACETYL-D-GLUCOSAMINE SYNTHASE"/>
    <property type="match status" value="1"/>
</dbReference>
<feature type="domain" description="Glycosyltransferase 2-like" evidence="4">
    <location>
        <begin position="50"/>
        <end position="217"/>
    </location>
</feature>
<dbReference type="Pfam" id="PF00535">
    <property type="entry name" value="Glycos_transf_2"/>
    <property type="match status" value="1"/>
</dbReference>
<feature type="transmembrane region" description="Helical" evidence="3">
    <location>
        <begin position="290"/>
        <end position="314"/>
    </location>
</feature>
<evidence type="ECO:0000313" key="5">
    <source>
        <dbReference type="EMBL" id="QOR94570.1"/>
    </source>
</evidence>
<dbReference type="InterPro" id="IPR029044">
    <property type="entry name" value="Nucleotide-diphossugar_trans"/>
</dbReference>
<name>A0A7M1UQP8_9CREN</name>
<proteinExistence type="predicted"/>
<dbReference type="OrthoDB" id="43988at2157"/>
<feature type="transmembrane region" description="Helical" evidence="3">
    <location>
        <begin position="6"/>
        <end position="27"/>
    </location>
</feature>
<gene>
    <name evidence="5" type="ORF">IMZ38_01120</name>
</gene>
<dbReference type="PANTHER" id="PTHR43630">
    <property type="entry name" value="POLY-BETA-1,6-N-ACETYL-D-GLUCOSAMINE SYNTHASE"/>
    <property type="match status" value="1"/>
</dbReference>
<keyword evidence="3" id="KW-0472">Membrane</keyword>
<dbReference type="Proteomes" id="UP000593766">
    <property type="component" value="Chromosome"/>
</dbReference>
<sequence length="372" mass="42224">MNATLLDIVALMLGLIHFGVPLAYYFYMKKKYLNKPWNIRVDENYRPKVSIILPTYNESRIIQARLDNIRGQDYPKSLMEVIVVDSNSSDGTAELVEESASRHRDIELRLIREGERRGKAHALNHGLKHATGEIVVIADADAMWPREALSETMKWFADPGVGAVSCLKKPVGSGVNSVEEGYREYYNVLRIAESKAHATPVFHGELGAFRRSLLEKLNGFPTDIGADDSHTATRIALMGYRAITPENILVEEIVPERGYFWWRVRRAQHLIQHFAKTLWMMKQAPREFKWVLAVEAFLHLVNPFLLLASITLLVASIATAQSTLALAITTLGVVLLVVKPYRTWIAQQLHLIIATFRNLKNKEIVWDKQVKS</sequence>
<dbReference type="InterPro" id="IPR001173">
    <property type="entry name" value="Glyco_trans_2-like"/>
</dbReference>
<keyword evidence="3" id="KW-0812">Transmembrane</keyword>
<organism evidence="5 6">
    <name type="scientific">Thermosphaera chiliense</name>
    <dbReference type="NCBI Taxonomy" id="3402707"/>
    <lineage>
        <taxon>Archaea</taxon>
        <taxon>Thermoproteota</taxon>
        <taxon>Thermoprotei</taxon>
        <taxon>Desulfurococcales</taxon>
        <taxon>Desulfurococcaceae</taxon>
        <taxon>Thermosphaera</taxon>
    </lineage>
</organism>
<evidence type="ECO:0000256" key="1">
    <source>
        <dbReference type="ARBA" id="ARBA00022676"/>
    </source>
</evidence>